<name>A0AAE0ZXP3_9GAST</name>
<reference evidence="2" key="1">
    <citation type="journal article" date="2023" name="G3 (Bethesda)">
        <title>A reference genome for the long-term kleptoplast-retaining sea slug Elysia crispata morphotype clarki.</title>
        <authorList>
            <person name="Eastman K.E."/>
            <person name="Pendleton A.L."/>
            <person name="Shaikh M.A."/>
            <person name="Suttiyut T."/>
            <person name="Ogas R."/>
            <person name="Tomko P."/>
            <person name="Gavelis G."/>
            <person name="Widhalm J.R."/>
            <person name="Wisecaver J.H."/>
        </authorList>
    </citation>
    <scope>NUCLEOTIDE SEQUENCE</scope>
    <source>
        <strain evidence="2">ECLA1</strain>
    </source>
</reference>
<feature type="region of interest" description="Disordered" evidence="1">
    <location>
        <begin position="1"/>
        <end position="27"/>
    </location>
</feature>
<evidence type="ECO:0000256" key="1">
    <source>
        <dbReference type="SAM" id="MobiDB-lite"/>
    </source>
</evidence>
<organism evidence="2 3">
    <name type="scientific">Elysia crispata</name>
    <name type="common">lettuce slug</name>
    <dbReference type="NCBI Taxonomy" id="231223"/>
    <lineage>
        <taxon>Eukaryota</taxon>
        <taxon>Metazoa</taxon>
        <taxon>Spiralia</taxon>
        <taxon>Lophotrochozoa</taxon>
        <taxon>Mollusca</taxon>
        <taxon>Gastropoda</taxon>
        <taxon>Heterobranchia</taxon>
        <taxon>Euthyneura</taxon>
        <taxon>Panpulmonata</taxon>
        <taxon>Sacoglossa</taxon>
        <taxon>Placobranchoidea</taxon>
        <taxon>Plakobranchidae</taxon>
        <taxon>Elysia</taxon>
    </lineage>
</organism>
<evidence type="ECO:0000313" key="2">
    <source>
        <dbReference type="EMBL" id="KAK3777213.1"/>
    </source>
</evidence>
<proteinExistence type="predicted"/>
<keyword evidence="3" id="KW-1185">Reference proteome</keyword>
<evidence type="ECO:0000313" key="3">
    <source>
        <dbReference type="Proteomes" id="UP001283361"/>
    </source>
</evidence>
<dbReference type="Proteomes" id="UP001283361">
    <property type="component" value="Unassembled WGS sequence"/>
</dbReference>
<dbReference type="AlphaFoldDB" id="A0AAE0ZXP3"/>
<accession>A0AAE0ZXP3</accession>
<gene>
    <name evidence="2" type="ORF">RRG08_047833</name>
</gene>
<sequence>MVGLRQGSDLMGCEGHDANDQTVMADPGHLTRIGKGIELTRDLGPDHILFTHVTATTERTLLFNTASTTNKRPKTKRKYAASCLAIRAISENQVGD</sequence>
<dbReference type="EMBL" id="JAWDGP010003107">
    <property type="protein sequence ID" value="KAK3777213.1"/>
    <property type="molecule type" value="Genomic_DNA"/>
</dbReference>
<comment type="caution">
    <text evidence="2">The sequence shown here is derived from an EMBL/GenBank/DDBJ whole genome shotgun (WGS) entry which is preliminary data.</text>
</comment>
<protein>
    <submittedName>
        <fullName evidence="2">Uncharacterized protein</fullName>
    </submittedName>
</protein>